<dbReference type="Gene3D" id="3.40.50.10470">
    <property type="entry name" value="Translation initiation factor eif-2b, domain 2"/>
    <property type="match status" value="1"/>
</dbReference>
<keyword evidence="4" id="KW-1185">Reference proteome</keyword>
<dbReference type="InterPro" id="IPR000649">
    <property type="entry name" value="IF-2B-related"/>
</dbReference>
<dbReference type="InterPro" id="IPR027363">
    <property type="entry name" value="M1Pi_N"/>
</dbReference>
<dbReference type="AlphaFoldDB" id="A0AAV9IYU7"/>
<dbReference type="FunFam" id="3.40.50.10470:FF:000006">
    <property type="entry name" value="Methylthioribose-1-phosphate isomerase"/>
    <property type="match status" value="1"/>
</dbReference>
<comment type="pathway">
    <text evidence="2">Amino-acid biosynthesis; L-methionine biosynthesis via salvage pathway; L-methionine from S-methyl-5-thio-alpha-D-ribose 1-phosphate: step 1/6.</text>
</comment>
<dbReference type="PANTHER" id="PTHR43475:SF1">
    <property type="entry name" value="METHYLTHIORIBOSE-1-PHOSPHATE ISOMERASE"/>
    <property type="match status" value="1"/>
</dbReference>
<dbReference type="SUPFAM" id="SSF100950">
    <property type="entry name" value="NagB/RpiA/CoA transferase-like"/>
    <property type="match status" value="1"/>
</dbReference>
<accession>A0AAV9IYU7</accession>
<feature type="active site" description="Proton donor" evidence="2">
    <location>
        <position position="246"/>
    </location>
</feature>
<gene>
    <name evidence="3" type="ORF">CDCA_CDCA12G3487</name>
</gene>
<sequence>MDSALPPEPYWPVEWVEDAGRQSHVPRGQLRLLDQRQLPHRTVYETYTDHAAVAQAIRDMVVRGAPAIGAAGAYGYVLGVRNGIPREQVYVQLLQSRPTAVNLEWALRQLHEAGNIAADKLLHKAHALLERERRHNWAMAEHGAQAILGDARLRVADRPLRVLHHCNTGALATAGWGTALGVVRRLHQLHPHLLVHVNETRPRLQGARLTCWELGQWGIPHRLQVDGAVAHLMSTGQVDAVLVGADRVTADASVANKIGTLTVAVCAAHYGVPLYVCAPLSTVDVQTVRGADIRIEERDAAEVVNPHGSAPDSRSSFAPVGTPVYNPAFDVTPAALITGGIVTECGVARHLERLHQNAEHSGMAEQLARWKVPGA</sequence>
<evidence type="ECO:0000313" key="4">
    <source>
        <dbReference type="Proteomes" id="UP001301350"/>
    </source>
</evidence>
<name>A0AAV9IYU7_CYACA</name>
<reference evidence="3 4" key="1">
    <citation type="submission" date="2022-07" db="EMBL/GenBank/DDBJ databases">
        <title>Genome-wide signatures of adaptation to extreme environments.</title>
        <authorList>
            <person name="Cho C.H."/>
            <person name="Yoon H.S."/>
        </authorList>
    </citation>
    <scope>NUCLEOTIDE SEQUENCE [LARGE SCALE GENOMIC DNA]</scope>
    <source>
        <strain evidence="3 4">DBV 063 E5</strain>
    </source>
</reference>
<feature type="site" description="Transition state stabilizer" evidence="2">
    <location>
        <position position="166"/>
    </location>
</feature>
<dbReference type="InterPro" id="IPR005251">
    <property type="entry name" value="IF-M1Pi"/>
</dbReference>
<dbReference type="Pfam" id="PF01008">
    <property type="entry name" value="IF-2B"/>
    <property type="match status" value="1"/>
</dbReference>
<dbReference type="InterPro" id="IPR042529">
    <property type="entry name" value="IF_2B-like_C"/>
</dbReference>
<organism evidence="3 4">
    <name type="scientific">Cyanidium caldarium</name>
    <name type="common">Red alga</name>
    <dbReference type="NCBI Taxonomy" id="2771"/>
    <lineage>
        <taxon>Eukaryota</taxon>
        <taxon>Rhodophyta</taxon>
        <taxon>Bangiophyceae</taxon>
        <taxon>Cyanidiales</taxon>
        <taxon>Cyanidiaceae</taxon>
        <taxon>Cyanidium</taxon>
    </lineage>
</organism>
<evidence type="ECO:0000256" key="1">
    <source>
        <dbReference type="ARBA" id="ARBA00023235"/>
    </source>
</evidence>
<dbReference type="GO" id="GO:0005737">
    <property type="term" value="C:cytoplasm"/>
    <property type="evidence" value="ECO:0007669"/>
    <property type="project" value="UniProtKB-SubCell"/>
</dbReference>
<dbReference type="EC" id="5.3.1.23" evidence="2"/>
<dbReference type="NCBIfam" id="TIGR00524">
    <property type="entry name" value="eIF-2B_rel"/>
    <property type="match status" value="1"/>
</dbReference>
<proteinExistence type="inferred from homology"/>
<comment type="catalytic activity">
    <reaction evidence="2">
        <text>5-(methylsulfanyl)-alpha-D-ribose 1-phosphate = 5-(methylsulfanyl)-D-ribulose 1-phosphate</text>
        <dbReference type="Rhea" id="RHEA:19989"/>
        <dbReference type="ChEBI" id="CHEBI:58533"/>
        <dbReference type="ChEBI" id="CHEBI:58548"/>
        <dbReference type="EC" id="5.3.1.23"/>
    </reaction>
</comment>
<dbReference type="EMBL" id="JANCYW010000012">
    <property type="protein sequence ID" value="KAK4537462.1"/>
    <property type="molecule type" value="Genomic_DNA"/>
</dbReference>
<comment type="function">
    <text evidence="2">Catalyzes the interconversion of methylthioribose-1-phosphate (MTR-1-P) into methylthioribulose-1-phosphate (MTRu-1-P).</text>
</comment>
<dbReference type="GO" id="GO:0019509">
    <property type="term" value="P:L-methionine salvage from methylthioadenosine"/>
    <property type="evidence" value="ECO:0007669"/>
    <property type="project" value="UniProtKB-UniRule"/>
</dbReference>
<protein>
    <recommendedName>
        <fullName evidence="2">Methylthioribose-1-phosphate isomerase</fullName>
        <shortName evidence="2">M1Pi</shortName>
        <shortName evidence="2">MTR-1-P isomerase</shortName>
        <ecNumber evidence="2">5.3.1.23</ecNumber>
    </recommendedName>
    <alternativeName>
        <fullName evidence="2">S-methyl-5-thioribose-1-phosphate isomerase</fullName>
    </alternativeName>
    <alternativeName>
        <fullName evidence="2">Translation initiation factor eIF-2B subunit alpha/beta/delta-like protein</fullName>
    </alternativeName>
</protein>
<evidence type="ECO:0000313" key="3">
    <source>
        <dbReference type="EMBL" id="KAK4537462.1"/>
    </source>
</evidence>
<comment type="caution">
    <text evidence="3">The sequence shown here is derived from an EMBL/GenBank/DDBJ whole genome shotgun (WGS) entry which is preliminary data.</text>
</comment>
<comment type="subcellular location">
    <subcellularLocation>
        <location evidence="2">Cytoplasm</location>
    </subcellularLocation>
    <subcellularLocation>
        <location evidence="2">Nucleus</location>
    </subcellularLocation>
</comment>
<dbReference type="HAMAP" id="MF_01678">
    <property type="entry name" value="Salvage_MtnA"/>
    <property type="match status" value="1"/>
</dbReference>
<dbReference type="Gene3D" id="1.20.120.420">
    <property type="entry name" value="translation initiation factor eif-2b, domain 1"/>
    <property type="match status" value="1"/>
</dbReference>
<dbReference type="InterPro" id="IPR037171">
    <property type="entry name" value="NagB/RpiA_transferase-like"/>
</dbReference>
<keyword evidence="2" id="KW-0486">Methionine biosynthesis</keyword>
<dbReference type="GO" id="GO:0046523">
    <property type="term" value="F:S-methyl-5-thioribose-1-phosphate isomerase activity"/>
    <property type="evidence" value="ECO:0007669"/>
    <property type="project" value="UniProtKB-UniRule"/>
</dbReference>
<dbReference type="GO" id="GO:0005634">
    <property type="term" value="C:nucleus"/>
    <property type="evidence" value="ECO:0007669"/>
    <property type="project" value="UniProtKB-SubCell"/>
</dbReference>
<keyword evidence="1 2" id="KW-0413">Isomerase</keyword>
<comment type="similarity">
    <text evidence="2">Belongs to the eIF-2B alpha/beta/delta subunits family. MtnA subfamily.</text>
</comment>
<keyword evidence="2" id="KW-0028">Amino-acid biosynthesis</keyword>
<dbReference type="NCBIfam" id="TIGR00512">
    <property type="entry name" value="salvage_mtnA"/>
    <property type="match status" value="1"/>
</dbReference>
<dbReference type="PANTHER" id="PTHR43475">
    <property type="entry name" value="METHYLTHIORIBOSE-1-PHOSPHATE ISOMERASE"/>
    <property type="match status" value="1"/>
</dbReference>
<evidence type="ECO:0000256" key="2">
    <source>
        <dbReference type="HAMAP-Rule" id="MF_03119"/>
    </source>
</evidence>
<dbReference type="InterPro" id="IPR011559">
    <property type="entry name" value="Initiation_fac_2B_a/b/d"/>
</dbReference>
<dbReference type="NCBIfam" id="NF004326">
    <property type="entry name" value="PRK05720.1"/>
    <property type="match status" value="1"/>
</dbReference>
<keyword evidence="2" id="KW-0539">Nucleus</keyword>
<keyword evidence="2" id="KW-0963">Cytoplasm</keyword>
<dbReference type="Proteomes" id="UP001301350">
    <property type="component" value="Unassembled WGS sequence"/>
</dbReference>